<accession>A0A015JN68</accession>
<reference evidence="4 5" key="1">
    <citation type="submission" date="2014-02" db="EMBL/GenBank/DDBJ databases">
        <title>Single nucleus genome sequencing reveals high similarity among nuclei of an endomycorrhizal fungus.</title>
        <authorList>
            <person name="Lin K."/>
            <person name="Geurts R."/>
            <person name="Zhang Z."/>
            <person name="Limpens E."/>
            <person name="Saunders D.G."/>
            <person name="Mu D."/>
            <person name="Pang E."/>
            <person name="Cao H."/>
            <person name="Cha H."/>
            <person name="Lin T."/>
            <person name="Zhou Q."/>
            <person name="Shang Y."/>
            <person name="Li Y."/>
            <person name="Ivanov S."/>
            <person name="Sharma T."/>
            <person name="Velzen R.V."/>
            <person name="Ruijter N.D."/>
            <person name="Aanen D.K."/>
            <person name="Win J."/>
            <person name="Kamoun S."/>
            <person name="Bisseling T."/>
            <person name="Huang S."/>
        </authorList>
    </citation>
    <scope>NUCLEOTIDE SEQUENCE [LARGE SCALE GENOMIC DNA]</scope>
    <source>
        <strain evidence="5">DAOM197198w</strain>
    </source>
</reference>
<dbReference type="InterPro" id="IPR000210">
    <property type="entry name" value="BTB/POZ_dom"/>
</dbReference>
<dbReference type="Pfam" id="PF07534">
    <property type="entry name" value="TLD"/>
    <property type="match status" value="1"/>
</dbReference>
<dbReference type="EMBL" id="JEMT01027737">
    <property type="protein sequence ID" value="EXX56409.1"/>
    <property type="molecule type" value="Genomic_DNA"/>
</dbReference>
<organism evidence="4 5">
    <name type="scientific">Rhizophagus irregularis (strain DAOM 197198w)</name>
    <name type="common">Glomus intraradices</name>
    <dbReference type="NCBI Taxonomy" id="1432141"/>
    <lineage>
        <taxon>Eukaryota</taxon>
        <taxon>Fungi</taxon>
        <taxon>Fungi incertae sedis</taxon>
        <taxon>Mucoromycota</taxon>
        <taxon>Glomeromycotina</taxon>
        <taxon>Glomeromycetes</taxon>
        <taxon>Glomerales</taxon>
        <taxon>Glomeraceae</taxon>
        <taxon>Rhizophagus</taxon>
    </lineage>
</organism>
<dbReference type="Proteomes" id="UP000022910">
    <property type="component" value="Unassembled WGS sequence"/>
</dbReference>
<dbReference type="InterPro" id="IPR006571">
    <property type="entry name" value="TLDc_dom"/>
</dbReference>
<evidence type="ECO:0000256" key="1">
    <source>
        <dbReference type="SAM" id="Phobius"/>
    </source>
</evidence>
<dbReference type="SMR" id="A0A015JN68"/>
<dbReference type="Gene3D" id="3.30.710.10">
    <property type="entry name" value="Potassium Channel Kv1.1, Chain A"/>
    <property type="match status" value="1"/>
</dbReference>
<dbReference type="AlphaFoldDB" id="A0A015JN68"/>
<dbReference type="Pfam" id="PF07707">
    <property type="entry name" value="BACK"/>
    <property type="match status" value="1"/>
</dbReference>
<dbReference type="CDD" id="cd18186">
    <property type="entry name" value="BTB_POZ_ZBTB_KLHL-like"/>
    <property type="match status" value="1"/>
</dbReference>
<dbReference type="PANTHER" id="PTHR46306:SF1">
    <property type="entry name" value="BTB_POZ DOMAIN-CONTAINING PROTEIN 9"/>
    <property type="match status" value="1"/>
</dbReference>
<evidence type="ECO:0000313" key="4">
    <source>
        <dbReference type="EMBL" id="EXX56409.1"/>
    </source>
</evidence>
<evidence type="ECO:0000259" key="3">
    <source>
        <dbReference type="PROSITE" id="PS51886"/>
    </source>
</evidence>
<keyword evidence="1" id="KW-0812">Transmembrane</keyword>
<name>A0A015JN68_RHIIW</name>
<gene>
    <name evidence="4" type="ORF">RirG_216520</name>
</gene>
<evidence type="ECO:0000313" key="5">
    <source>
        <dbReference type="Proteomes" id="UP000022910"/>
    </source>
</evidence>
<evidence type="ECO:0008006" key="6">
    <source>
        <dbReference type="Google" id="ProtNLM"/>
    </source>
</evidence>
<comment type="caution">
    <text evidence="4">The sequence shown here is derived from an EMBL/GenBank/DDBJ whole genome shotgun (WGS) entry which is preliminary data.</text>
</comment>
<dbReference type="InterPro" id="IPR011333">
    <property type="entry name" value="SKP1/BTB/POZ_sf"/>
</dbReference>
<keyword evidence="1" id="KW-0472">Membrane</keyword>
<feature type="transmembrane region" description="Helical" evidence="1">
    <location>
        <begin position="514"/>
        <end position="536"/>
    </location>
</feature>
<feature type="domain" description="BTB" evidence="2">
    <location>
        <begin position="19"/>
        <end position="92"/>
    </location>
</feature>
<feature type="transmembrane region" description="Helical" evidence="1">
    <location>
        <begin position="488"/>
        <end position="508"/>
    </location>
</feature>
<keyword evidence="5" id="KW-1185">Reference proteome</keyword>
<protein>
    <recommendedName>
        <fullName evidence="6">Serine-enriched protein</fullName>
    </recommendedName>
</protein>
<dbReference type="PROSITE" id="PS51886">
    <property type="entry name" value="TLDC"/>
    <property type="match status" value="1"/>
</dbReference>
<sequence length="602" mass="70302">MDNSMSVDFSNLLENNEDYNVKIIVGEEPNIKEFKVHSIILSSRSIYFKNALSSRWAKKEDGIIVFNKPNIAPLVFEVLIKHIYTGVLSVGNNEVNLIDVIIAADELQLLELYQQLENQLLGNKLTWKPKDIITALEHDRFTNLYNFALGLMNRNPKIIFESEYFSKITEVQLIQLLKSDELELEEIKIWEYLIKWGIENTDSILDEDSIKWTPENFVDLKNTLHNCIFHIRFFNMSPNEYTKATFHFKGILPDGLDEEVLRYFSDPNSKPSFNILPLRGYPFDSKIINSKDAALIASWINKKRTPYHYKSLPFKFKLIYRASRDGFGINKFHNNCDNKGSTVVVFKVRNSKEIIGGYNPLEWRSVKTEENETSSLLSHNQDFYNNYNYKCKTSNSFIFSLTNQKIPILSRISSKEEAIVWCRNKGPCFGLQDLCIKPLSNVGVICESRQHSYEKKIINREIFEIEEYEVFQVDKGFFNRMLQFITKWFKKIFLYIMMKIILIIKIIIHISLLLIQLSLCIVMFPLAFILPGYLLYISDIEITGPLTAFAVIFAYFFMLILLFMTVIYIMRCVNEYIERICNKLFGGYNTSSYARYCLEIAS</sequence>
<keyword evidence="1" id="KW-1133">Transmembrane helix</keyword>
<dbReference type="PROSITE" id="PS50097">
    <property type="entry name" value="BTB"/>
    <property type="match status" value="1"/>
</dbReference>
<dbReference type="SMART" id="SM00225">
    <property type="entry name" value="BTB"/>
    <property type="match status" value="1"/>
</dbReference>
<feature type="transmembrane region" description="Helical" evidence="1">
    <location>
        <begin position="548"/>
        <end position="570"/>
    </location>
</feature>
<feature type="domain" description="TLDc" evidence="3">
    <location>
        <begin position="286"/>
        <end position="474"/>
    </location>
</feature>
<dbReference type="InterPro" id="IPR052407">
    <property type="entry name" value="BTB_POZ_domain_cont_9"/>
</dbReference>
<dbReference type="Pfam" id="PF00651">
    <property type="entry name" value="BTB"/>
    <property type="match status" value="1"/>
</dbReference>
<proteinExistence type="predicted"/>
<dbReference type="SUPFAM" id="SSF54695">
    <property type="entry name" value="POZ domain"/>
    <property type="match status" value="1"/>
</dbReference>
<dbReference type="HOGENOM" id="CLU_021542_0_1_1"/>
<dbReference type="InterPro" id="IPR011705">
    <property type="entry name" value="BACK"/>
</dbReference>
<dbReference type="GO" id="GO:0005737">
    <property type="term" value="C:cytoplasm"/>
    <property type="evidence" value="ECO:0007669"/>
    <property type="project" value="TreeGrafter"/>
</dbReference>
<evidence type="ECO:0000259" key="2">
    <source>
        <dbReference type="PROSITE" id="PS50097"/>
    </source>
</evidence>
<dbReference type="Gene3D" id="1.25.40.420">
    <property type="match status" value="1"/>
</dbReference>
<dbReference type="OrthoDB" id="298084at2759"/>
<dbReference type="PANTHER" id="PTHR46306">
    <property type="entry name" value="BTB/POZ DOMAIN-CONTAINING PROTEIN 9"/>
    <property type="match status" value="1"/>
</dbReference>